<evidence type="ECO:0000256" key="1">
    <source>
        <dbReference type="SAM" id="Phobius"/>
    </source>
</evidence>
<keyword evidence="1" id="KW-1133">Transmembrane helix</keyword>
<accession>A0ABX0LR81</accession>
<organism evidence="2 3">
    <name type="scientific">Massilia rubra</name>
    <dbReference type="NCBI Taxonomy" id="2607910"/>
    <lineage>
        <taxon>Bacteria</taxon>
        <taxon>Pseudomonadati</taxon>
        <taxon>Pseudomonadota</taxon>
        <taxon>Betaproteobacteria</taxon>
        <taxon>Burkholderiales</taxon>
        <taxon>Oxalobacteraceae</taxon>
        <taxon>Telluria group</taxon>
        <taxon>Massilia</taxon>
    </lineage>
</organism>
<reference evidence="2 3" key="1">
    <citation type="submission" date="2019-09" db="EMBL/GenBank/DDBJ databases">
        <title>Taxonomy of Antarctic Massilia spp.: description of Massilia rubra sp. nov., Massilia aquatica sp. nov., Massilia mucilaginosa sp. nov., Massilia frigida sp. nov. isolated from streams, lakes and regoliths.</title>
        <authorList>
            <person name="Holochova P."/>
            <person name="Sedlacek I."/>
            <person name="Kralova S."/>
            <person name="Maslanova I."/>
            <person name="Busse H.-J."/>
            <person name="Stankova E."/>
            <person name="Vrbovska V."/>
            <person name="Kovarovic V."/>
            <person name="Bartak M."/>
            <person name="Svec P."/>
            <person name="Pantucek R."/>
        </authorList>
    </citation>
    <scope>NUCLEOTIDE SEQUENCE [LARGE SCALE GENOMIC DNA]</scope>
    <source>
        <strain evidence="2 3">CCM 8692</strain>
    </source>
</reference>
<comment type="caution">
    <text evidence="2">The sequence shown here is derived from an EMBL/GenBank/DDBJ whole genome shotgun (WGS) entry which is preliminary data.</text>
</comment>
<sequence>MSALGTLAAGVTGGIWKVAAVILLAALLVVGAWSGGGWYLAARDRDAARVELAAERAKSAACAAAVERQNAAVTALADATREAGVRGQAAQQQAVAAGKRFDAALARVAGARATTCDEAMPAVNLILEATR</sequence>
<dbReference type="Proteomes" id="UP000785613">
    <property type="component" value="Unassembled WGS sequence"/>
</dbReference>
<protein>
    <submittedName>
        <fullName evidence="2">Uncharacterized protein</fullName>
    </submittedName>
</protein>
<name>A0ABX0LR81_9BURK</name>
<feature type="transmembrane region" description="Helical" evidence="1">
    <location>
        <begin position="20"/>
        <end position="41"/>
    </location>
</feature>
<keyword evidence="3" id="KW-1185">Reference proteome</keyword>
<evidence type="ECO:0000313" key="2">
    <source>
        <dbReference type="EMBL" id="NHZ35350.1"/>
    </source>
</evidence>
<proteinExistence type="predicted"/>
<keyword evidence="1" id="KW-0472">Membrane</keyword>
<keyword evidence="1" id="KW-0812">Transmembrane</keyword>
<gene>
    <name evidence="2" type="ORF">F0185_17420</name>
</gene>
<dbReference type="EMBL" id="VUYU01000011">
    <property type="protein sequence ID" value="NHZ35350.1"/>
    <property type="molecule type" value="Genomic_DNA"/>
</dbReference>
<evidence type="ECO:0000313" key="3">
    <source>
        <dbReference type="Proteomes" id="UP000785613"/>
    </source>
</evidence>